<dbReference type="EMBL" id="CP063190">
    <property type="protein sequence ID" value="WCZ35104.1"/>
    <property type="molecule type" value="Genomic_DNA"/>
</dbReference>
<dbReference type="CDD" id="cd00338">
    <property type="entry name" value="Ser_Recombinase"/>
    <property type="match status" value="1"/>
</dbReference>
<evidence type="ECO:0000259" key="1">
    <source>
        <dbReference type="SMART" id="SM00857"/>
    </source>
</evidence>
<feature type="domain" description="Resolvase/invertase-type recombinase catalytic" evidence="1">
    <location>
        <begin position="10"/>
        <end position="159"/>
    </location>
</feature>
<dbReference type="InterPro" id="IPR050639">
    <property type="entry name" value="SSR_resolvase"/>
</dbReference>
<organism evidence="2 3">
    <name type="scientific">Corynebacterium ihumii</name>
    <dbReference type="NCBI Taxonomy" id="1232427"/>
    <lineage>
        <taxon>Bacteria</taxon>
        <taxon>Bacillati</taxon>
        <taxon>Actinomycetota</taxon>
        <taxon>Actinomycetes</taxon>
        <taxon>Mycobacteriales</taxon>
        <taxon>Corynebacteriaceae</taxon>
        <taxon>Corynebacterium</taxon>
    </lineage>
</organism>
<dbReference type="Proteomes" id="UP001220577">
    <property type="component" value="Chromosome"/>
</dbReference>
<keyword evidence="3" id="KW-1185">Reference proteome</keyword>
<name>A0ABY7UEN1_9CORY</name>
<dbReference type="PANTHER" id="PTHR30461">
    <property type="entry name" value="DNA-INVERTASE FROM LAMBDOID PROPHAGE"/>
    <property type="match status" value="1"/>
</dbReference>
<gene>
    <name evidence="2" type="ORF">CIHUM_08470</name>
</gene>
<evidence type="ECO:0000313" key="3">
    <source>
        <dbReference type="Proteomes" id="UP001220577"/>
    </source>
</evidence>
<reference evidence="2 3" key="1">
    <citation type="submission" date="2020-10" db="EMBL/GenBank/DDBJ databases">
        <title>Complete genome sequence of Corynebacterium ihumii DSM 45751.</title>
        <authorList>
            <person name="Ruckert C."/>
            <person name="Albersmeier A."/>
            <person name="Busche T."/>
            <person name="Jaenicke S."/>
            <person name="Winkler A."/>
            <person name="Friethjonsson O.H."/>
            <person name="Hreggviethsson G.O."/>
            <person name="Lambert C."/>
            <person name="Badcock D."/>
            <person name="Bernaerts K."/>
            <person name="Anne J."/>
            <person name="Economou A."/>
            <person name="Kalinowski J."/>
        </authorList>
    </citation>
    <scope>NUCLEOTIDE SEQUENCE [LARGE SCALE GENOMIC DNA]</scope>
    <source>
        <strain evidence="2 3">DSM 45751</strain>
    </source>
</reference>
<dbReference type="PANTHER" id="PTHR30461:SF23">
    <property type="entry name" value="DNA RECOMBINASE-RELATED"/>
    <property type="match status" value="1"/>
</dbReference>
<evidence type="ECO:0000313" key="2">
    <source>
        <dbReference type="EMBL" id="WCZ35104.1"/>
    </source>
</evidence>
<dbReference type="SUPFAM" id="SSF53041">
    <property type="entry name" value="Resolvase-like"/>
    <property type="match status" value="1"/>
</dbReference>
<dbReference type="SMART" id="SM00857">
    <property type="entry name" value="Resolvase"/>
    <property type="match status" value="1"/>
</dbReference>
<sequence>MRSVRTPPTALIYARVSKDADNTSKSITQQVDELTAWAEREGWQVKKILRETASASRYAAHDRPEFNRALDLLDTGDYDLFLTWEHSRALRKLDTLVRFRNVCCDKGVLWGYQGKLHDFRNSGDALITGMQTLLSEDEVARTSMRIQRDVAARAREGAVASLSVV</sequence>
<dbReference type="InterPro" id="IPR006119">
    <property type="entry name" value="Resolv_N"/>
</dbReference>
<dbReference type="Gene3D" id="3.40.50.1390">
    <property type="entry name" value="Resolvase, N-terminal catalytic domain"/>
    <property type="match status" value="1"/>
</dbReference>
<dbReference type="InterPro" id="IPR036162">
    <property type="entry name" value="Resolvase-like_N_sf"/>
</dbReference>
<accession>A0ABY7UEN1</accession>
<proteinExistence type="predicted"/>
<protein>
    <recommendedName>
        <fullName evidence="1">Resolvase/invertase-type recombinase catalytic domain-containing protein</fullName>
    </recommendedName>
</protein>
<dbReference type="Pfam" id="PF00239">
    <property type="entry name" value="Resolvase"/>
    <property type="match status" value="1"/>
</dbReference>